<evidence type="ECO:0000256" key="2">
    <source>
        <dbReference type="ARBA" id="ARBA00008974"/>
    </source>
</evidence>
<dbReference type="PANTHER" id="PTHR30618:SF0">
    <property type="entry name" value="PURINE-URACIL PERMEASE NCS1"/>
    <property type="match status" value="1"/>
</dbReference>
<keyword evidence="5 7" id="KW-0472">Membrane</keyword>
<feature type="transmembrane region" description="Helical" evidence="7">
    <location>
        <begin position="271"/>
        <end position="289"/>
    </location>
</feature>
<evidence type="ECO:0008006" key="10">
    <source>
        <dbReference type="Google" id="ProtNLM"/>
    </source>
</evidence>
<comment type="similarity">
    <text evidence="2">Belongs to the purine-cytosine permease (2.A.39) family.</text>
</comment>
<feature type="transmembrane region" description="Helical" evidence="7">
    <location>
        <begin position="513"/>
        <end position="535"/>
    </location>
</feature>
<dbReference type="Proteomes" id="UP000258309">
    <property type="component" value="Unassembled WGS sequence"/>
</dbReference>
<protein>
    <recommendedName>
        <fullName evidence="10">Allantoin permease</fullName>
    </recommendedName>
</protein>
<dbReference type="AlphaFoldDB" id="A0A3E2HJ44"/>
<dbReference type="PANTHER" id="PTHR30618">
    <property type="entry name" value="NCS1 FAMILY PURINE/PYRIMIDINE TRANSPORTER"/>
    <property type="match status" value="1"/>
</dbReference>
<keyword evidence="9" id="KW-1185">Reference proteome</keyword>
<dbReference type="GO" id="GO:0005886">
    <property type="term" value="C:plasma membrane"/>
    <property type="evidence" value="ECO:0007669"/>
    <property type="project" value="TreeGrafter"/>
</dbReference>
<gene>
    <name evidence="8" type="ORF">B7463_g3268</name>
</gene>
<dbReference type="Gene3D" id="1.10.4160.10">
    <property type="entry name" value="Hydantoin permease"/>
    <property type="match status" value="1"/>
</dbReference>
<dbReference type="OrthoDB" id="2018619at2759"/>
<feature type="transmembrane region" description="Helical" evidence="7">
    <location>
        <begin position="225"/>
        <end position="251"/>
    </location>
</feature>
<organism evidence="8 9">
    <name type="scientific">Scytalidium lignicola</name>
    <name type="common">Hyphomycete</name>
    <dbReference type="NCBI Taxonomy" id="5539"/>
    <lineage>
        <taxon>Eukaryota</taxon>
        <taxon>Fungi</taxon>
        <taxon>Dikarya</taxon>
        <taxon>Ascomycota</taxon>
        <taxon>Pezizomycotina</taxon>
        <taxon>Leotiomycetes</taxon>
        <taxon>Leotiomycetes incertae sedis</taxon>
        <taxon>Scytalidium</taxon>
    </lineage>
</organism>
<evidence type="ECO:0000256" key="6">
    <source>
        <dbReference type="SAM" id="MobiDB-lite"/>
    </source>
</evidence>
<dbReference type="GO" id="GO:0015205">
    <property type="term" value="F:nucleobase transmembrane transporter activity"/>
    <property type="evidence" value="ECO:0007669"/>
    <property type="project" value="TreeGrafter"/>
</dbReference>
<evidence type="ECO:0000313" key="8">
    <source>
        <dbReference type="EMBL" id="RFU33061.1"/>
    </source>
</evidence>
<feature type="transmembrane region" description="Helical" evidence="7">
    <location>
        <begin position="481"/>
        <end position="501"/>
    </location>
</feature>
<dbReference type="OMA" id="WWQAIVV"/>
<dbReference type="EMBL" id="NCSJ02000042">
    <property type="protein sequence ID" value="RFU33061.1"/>
    <property type="molecule type" value="Genomic_DNA"/>
</dbReference>
<feature type="transmembrane region" description="Helical" evidence="7">
    <location>
        <begin position="189"/>
        <end position="213"/>
    </location>
</feature>
<comment type="caution">
    <text evidence="8">The sequence shown here is derived from an EMBL/GenBank/DDBJ whole genome shotgun (WGS) entry which is preliminary data.</text>
</comment>
<evidence type="ECO:0000313" key="9">
    <source>
        <dbReference type="Proteomes" id="UP000258309"/>
    </source>
</evidence>
<comment type="subcellular location">
    <subcellularLocation>
        <location evidence="1">Membrane</location>
        <topology evidence="1">Multi-pass membrane protein</topology>
    </subcellularLocation>
</comment>
<evidence type="ECO:0000256" key="7">
    <source>
        <dbReference type="SAM" id="Phobius"/>
    </source>
</evidence>
<dbReference type="InterPro" id="IPR001248">
    <property type="entry name" value="Pur-cyt_permease"/>
</dbReference>
<feature type="transmembrane region" description="Helical" evidence="7">
    <location>
        <begin position="360"/>
        <end position="383"/>
    </location>
</feature>
<feature type="transmembrane region" description="Helical" evidence="7">
    <location>
        <begin position="310"/>
        <end position="331"/>
    </location>
</feature>
<feature type="non-terminal residue" evidence="8">
    <location>
        <position position="596"/>
    </location>
</feature>
<feature type="transmembrane region" description="Helical" evidence="7">
    <location>
        <begin position="429"/>
        <end position="450"/>
    </location>
</feature>
<name>A0A3E2HJ44_SCYLI</name>
<reference evidence="8 9" key="1">
    <citation type="submission" date="2018-05" db="EMBL/GenBank/DDBJ databases">
        <title>Draft genome sequence of Scytalidium lignicola DSM 105466, a ubiquitous saprotrophic fungus.</title>
        <authorList>
            <person name="Buettner E."/>
            <person name="Gebauer A.M."/>
            <person name="Hofrichter M."/>
            <person name="Liers C."/>
            <person name="Kellner H."/>
        </authorList>
    </citation>
    <scope>NUCLEOTIDE SEQUENCE [LARGE SCALE GENOMIC DNA]</scope>
    <source>
        <strain evidence="8 9">DSM 105466</strain>
    </source>
</reference>
<evidence type="ECO:0000256" key="5">
    <source>
        <dbReference type="ARBA" id="ARBA00023136"/>
    </source>
</evidence>
<feature type="non-terminal residue" evidence="8">
    <location>
        <position position="1"/>
    </location>
</feature>
<feature type="transmembrane region" description="Helical" evidence="7">
    <location>
        <begin position="404"/>
        <end position="423"/>
    </location>
</feature>
<keyword evidence="3 7" id="KW-0812">Transmembrane</keyword>
<evidence type="ECO:0000256" key="3">
    <source>
        <dbReference type="ARBA" id="ARBA00022692"/>
    </source>
</evidence>
<dbReference type="InterPro" id="IPR045225">
    <property type="entry name" value="Uracil/uridine/allantoin_perm"/>
</dbReference>
<evidence type="ECO:0000256" key="1">
    <source>
        <dbReference type="ARBA" id="ARBA00004141"/>
    </source>
</evidence>
<feature type="transmembrane region" description="Helical" evidence="7">
    <location>
        <begin position="90"/>
        <end position="111"/>
    </location>
</feature>
<proteinExistence type="inferred from homology"/>
<dbReference type="Pfam" id="PF02133">
    <property type="entry name" value="Transp_cyt_pur"/>
    <property type="match status" value="1"/>
</dbReference>
<sequence>MGLSSTVEATRTAPSKLRKLFSTKKANFLNGIQSKENFKDYIRTPGSRDDLKDSKWSWSNEDLLPTPPEKRSWGYWNYFFLYFSWSMDNWTLGSTMIGIGLNWWQSILVIFGSQMISSIFQAINSRCGAVYHIGYPVVSRSVFGMYGAYYVVFARAVLAVVYYAIKLYVGSSFVVNMLRAVFGSHFTDIPNHIATSTGFTTQQMLAFFLYWLIHIPFTLLRPNQLSWVFTLKMCTIPPAYIGLFIFCMANTKGKMGNALPRSASVSSSEFSWFIMYAINAGIGNTANSITNQPDYARWSTDRWAVIIPQFIANPISVTISSTFGILATSAINNVWGLELWNQWDLLDEIMTRYWRPDVRFAVFLCAAAQALLVLGTNIAANMIPFGSDSSMLLPRYINITRGQFLGLCLAWAVNPWKILYSATTFTNFLGGYGLFMAAVVGPTCVDYYLLTKGNVFIPELYNGSKSNPYYHYTKGWNINAYVAYIAGISFPFAGFIGTLGAKGVSEVATNMGHIGWLLSYFVSAFVYYVMCMIFPTPVQRVVKERGLGWESLSKQEPEFIEGLPEENESGLEKGEGMVRTQPVESSSELEESKEIK</sequence>
<evidence type="ECO:0000256" key="4">
    <source>
        <dbReference type="ARBA" id="ARBA00022989"/>
    </source>
</evidence>
<accession>A0A3E2HJ44</accession>
<feature type="transmembrane region" description="Helical" evidence="7">
    <location>
        <begin position="148"/>
        <end position="169"/>
    </location>
</feature>
<feature type="region of interest" description="Disordered" evidence="6">
    <location>
        <begin position="558"/>
        <end position="596"/>
    </location>
</feature>
<keyword evidence="4 7" id="KW-1133">Transmembrane helix</keyword>